<dbReference type="InterPro" id="IPR050624">
    <property type="entry name" value="HTH-type_Tx_Regulator"/>
</dbReference>
<dbReference type="Gene3D" id="1.10.357.10">
    <property type="entry name" value="Tetracycline Repressor, domain 2"/>
    <property type="match status" value="1"/>
</dbReference>
<accession>A0ABZ1YY22</accession>
<evidence type="ECO:0000313" key="4">
    <source>
        <dbReference type="EMBL" id="WUV46777.1"/>
    </source>
</evidence>
<dbReference type="Proteomes" id="UP001432062">
    <property type="component" value="Chromosome"/>
</dbReference>
<dbReference type="PANTHER" id="PTHR43479:SF11">
    <property type="entry name" value="ACREF_ENVCD OPERON REPRESSOR-RELATED"/>
    <property type="match status" value="1"/>
</dbReference>
<dbReference type="InterPro" id="IPR009057">
    <property type="entry name" value="Homeodomain-like_sf"/>
</dbReference>
<feature type="DNA-binding region" description="H-T-H motif" evidence="2">
    <location>
        <begin position="41"/>
        <end position="60"/>
    </location>
</feature>
<proteinExistence type="predicted"/>
<evidence type="ECO:0000256" key="1">
    <source>
        <dbReference type="ARBA" id="ARBA00023125"/>
    </source>
</evidence>
<evidence type="ECO:0000313" key="5">
    <source>
        <dbReference type="Proteomes" id="UP001432062"/>
    </source>
</evidence>
<dbReference type="EMBL" id="CP109441">
    <property type="protein sequence ID" value="WUV46777.1"/>
    <property type="molecule type" value="Genomic_DNA"/>
</dbReference>
<dbReference type="PANTHER" id="PTHR43479">
    <property type="entry name" value="ACREF/ENVCD OPERON REPRESSOR-RELATED"/>
    <property type="match status" value="1"/>
</dbReference>
<dbReference type="Pfam" id="PF00440">
    <property type="entry name" value="TetR_N"/>
    <property type="match status" value="1"/>
</dbReference>
<keyword evidence="5" id="KW-1185">Reference proteome</keyword>
<dbReference type="SUPFAM" id="SSF46689">
    <property type="entry name" value="Homeodomain-like"/>
    <property type="match status" value="1"/>
</dbReference>
<name>A0ABZ1YY22_9NOCA</name>
<evidence type="ECO:0000259" key="3">
    <source>
        <dbReference type="PROSITE" id="PS50977"/>
    </source>
</evidence>
<protein>
    <submittedName>
        <fullName evidence="4">TetR/AcrR family transcriptional regulator</fullName>
    </submittedName>
</protein>
<dbReference type="PROSITE" id="PS50977">
    <property type="entry name" value="HTH_TETR_2"/>
    <property type="match status" value="1"/>
</dbReference>
<organism evidence="4 5">
    <name type="scientific">Nocardia vinacea</name>
    <dbReference type="NCBI Taxonomy" id="96468"/>
    <lineage>
        <taxon>Bacteria</taxon>
        <taxon>Bacillati</taxon>
        <taxon>Actinomycetota</taxon>
        <taxon>Actinomycetes</taxon>
        <taxon>Mycobacteriales</taxon>
        <taxon>Nocardiaceae</taxon>
        <taxon>Nocardia</taxon>
    </lineage>
</organism>
<gene>
    <name evidence="4" type="ORF">OG563_00495</name>
</gene>
<dbReference type="InterPro" id="IPR001647">
    <property type="entry name" value="HTH_TetR"/>
</dbReference>
<reference evidence="4" key="1">
    <citation type="submission" date="2022-10" db="EMBL/GenBank/DDBJ databases">
        <title>The complete genomes of actinobacterial strains from the NBC collection.</title>
        <authorList>
            <person name="Joergensen T.S."/>
            <person name="Alvarez Arevalo M."/>
            <person name="Sterndorff E.B."/>
            <person name="Faurdal D."/>
            <person name="Vuksanovic O."/>
            <person name="Mourched A.-S."/>
            <person name="Charusanti P."/>
            <person name="Shaw S."/>
            <person name="Blin K."/>
            <person name="Weber T."/>
        </authorList>
    </citation>
    <scope>NUCLEOTIDE SEQUENCE</scope>
    <source>
        <strain evidence="4">NBC_01482</strain>
    </source>
</reference>
<feature type="domain" description="HTH tetR-type" evidence="3">
    <location>
        <begin position="18"/>
        <end position="78"/>
    </location>
</feature>
<dbReference type="RefSeq" id="WP_327099693.1">
    <property type="nucleotide sequence ID" value="NZ_CP109149.1"/>
</dbReference>
<keyword evidence="1 2" id="KW-0238">DNA-binding</keyword>
<sequence>MTSSASTWRGSTMASRAAERRVQLVRAGYALLGGEGAAATTMRAVCREAGLSLRYFYENFADREALFIEIYDQTAHGLVDAVTTRLADAPDDETARARAAFDAAAQYFADDPRRGRIMFRETLADDTLRAHGADVLPAFVTLVAAQLAPKRAARFTAAPGRIPLPVSAISGALVALFLDWLDGDVEANRDEVVDYATRLTITILELT</sequence>
<evidence type="ECO:0000256" key="2">
    <source>
        <dbReference type="PROSITE-ProRule" id="PRU00335"/>
    </source>
</evidence>